<accession>A0A0C9W303</accession>
<protein>
    <submittedName>
        <fullName evidence="1">Uncharacterized protein</fullName>
    </submittedName>
</protein>
<evidence type="ECO:0000313" key="2">
    <source>
        <dbReference type="Proteomes" id="UP000054279"/>
    </source>
</evidence>
<evidence type="ECO:0000313" key="1">
    <source>
        <dbReference type="EMBL" id="KIJ45406.1"/>
    </source>
</evidence>
<organism evidence="1 2">
    <name type="scientific">Sphaerobolus stellatus (strain SS14)</name>
    <dbReference type="NCBI Taxonomy" id="990650"/>
    <lineage>
        <taxon>Eukaryota</taxon>
        <taxon>Fungi</taxon>
        <taxon>Dikarya</taxon>
        <taxon>Basidiomycota</taxon>
        <taxon>Agaricomycotina</taxon>
        <taxon>Agaricomycetes</taxon>
        <taxon>Phallomycetidae</taxon>
        <taxon>Geastrales</taxon>
        <taxon>Sphaerobolaceae</taxon>
        <taxon>Sphaerobolus</taxon>
    </lineage>
</organism>
<feature type="non-terminal residue" evidence="1">
    <location>
        <position position="1"/>
    </location>
</feature>
<name>A0A0C9W303_SPHS4</name>
<dbReference type="HOGENOM" id="CLU_114793_1_0_1"/>
<feature type="non-terminal residue" evidence="1">
    <location>
        <position position="119"/>
    </location>
</feature>
<dbReference type="OrthoDB" id="3254930at2759"/>
<dbReference type="Proteomes" id="UP000054279">
    <property type="component" value="Unassembled WGS sequence"/>
</dbReference>
<gene>
    <name evidence="1" type="ORF">M422DRAFT_80707</name>
</gene>
<keyword evidence="2" id="KW-1185">Reference proteome</keyword>
<sequence length="119" mass="13552">EAIKHMELGGKSLGIGTSDRLESIYNNPQLYTKAFPWLFPYGLGGLGNERGFKKVPEKHRIRQLLMYHDKRFQRDGAFTLMAFSHMQIKTSTTGGFLLANRSTFDDIVDLITTLDKDIL</sequence>
<reference evidence="1 2" key="1">
    <citation type="submission" date="2014-06" db="EMBL/GenBank/DDBJ databases">
        <title>Evolutionary Origins and Diversification of the Mycorrhizal Mutualists.</title>
        <authorList>
            <consortium name="DOE Joint Genome Institute"/>
            <consortium name="Mycorrhizal Genomics Consortium"/>
            <person name="Kohler A."/>
            <person name="Kuo A."/>
            <person name="Nagy L.G."/>
            <person name="Floudas D."/>
            <person name="Copeland A."/>
            <person name="Barry K.W."/>
            <person name="Cichocki N."/>
            <person name="Veneault-Fourrey C."/>
            <person name="LaButti K."/>
            <person name="Lindquist E.A."/>
            <person name="Lipzen A."/>
            <person name="Lundell T."/>
            <person name="Morin E."/>
            <person name="Murat C."/>
            <person name="Riley R."/>
            <person name="Ohm R."/>
            <person name="Sun H."/>
            <person name="Tunlid A."/>
            <person name="Henrissat B."/>
            <person name="Grigoriev I.V."/>
            <person name="Hibbett D.S."/>
            <person name="Martin F."/>
        </authorList>
    </citation>
    <scope>NUCLEOTIDE SEQUENCE [LARGE SCALE GENOMIC DNA]</scope>
    <source>
        <strain evidence="1 2">SS14</strain>
    </source>
</reference>
<dbReference type="EMBL" id="KN837112">
    <property type="protein sequence ID" value="KIJ45406.1"/>
    <property type="molecule type" value="Genomic_DNA"/>
</dbReference>
<proteinExistence type="predicted"/>
<dbReference type="AlphaFoldDB" id="A0A0C9W303"/>